<organism evidence="1 2">
    <name type="scientific">Vibrio caribbeanicus</name>
    <dbReference type="NCBI Taxonomy" id="701175"/>
    <lineage>
        <taxon>Bacteria</taxon>
        <taxon>Pseudomonadati</taxon>
        <taxon>Pseudomonadota</taxon>
        <taxon>Gammaproteobacteria</taxon>
        <taxon>Vibrionales</taxon>
        <taxon>Vibrionaceae</taxon>
        <taxon>Vibrio</taxon>
    </lineage>
</organism>
<sequence>MKLSISFKNLNAAIELMEPKKKGDFNLEFVETSIEKLDLELAKGKDVELKDVDVDSGLLSYKGRQVLLYIKDHGSVVQNVIRKPETGNKFHVADCSKLKSMRSEGRFERYVVINDTSGEFPISGASYYGGHQEEGKAKLKICKFCLGQLNYQGYSSGNDRHAIFDGFDMAEFFSTYSSFFPHLPSRQAETAETGYSEDWSKVSSHYRVDKIFTCEQCNVSLKAHRHLLHVHHINGVKSDNRPKNLKALCIDCHSKEPLHSHMAVSHTERQLINKLRSEQSLLEDLGNWQSLFDYADPGVHGVLHACKHSHLRMPEINHFVTDRFGDFSARLELAWPDVKFGVAISEHDIEDARESGWEAVTVNDFLLNYRTQANYLRA</sequence>
<reference evidence="1" key="1">
    <citation type="submission" date="2014-10" db="EMBL/GenBank/DDBJ databases">
        <title>Genome sequencing of Vibrio caribbeanicus T14.</title>
        <authorList>
            <person name="Chan K.-G."/>
            <person name="Mohamad N.I."/>
        </authorList>
    </citation>
    <scope>NUCLEOTIDE SEQUENCE</scope>
    <source>
        <strain evidence="1">T14</strain>
    </source>
</reference>
<keyword evidence="2" id="KW-1185">Reference proteome</keyword>
<protein>
    <submittedName>
        <fullName evidence="1">Uncharacterized protein</fullName>
    </submittedName>
</protein>
<comment type="caution">
    <text evidence="1">The sequence shown here is derived from an EMBL/GenBank/DDBJ whole genome shotgun (WGS) entry which is preliminary data.</text>
</comment>
<accession>A0ACC4NYA4</accession>
<name>A0ACC4NYA4_9VIBR</name>
<evidence type="ECO:0000313" key="1">
    <source>
        <dbReference type="EMBL" id="KHD25431.1"/>
    </source>
</evidence>
<proteinExistence type="predicted"/>
<dbReference type="EMBL" id="JRWR01000004">
    <property type="protein sequence ID" value="KHD25431.1"/>
    <property type="molecule type" value="Genomic_DNA"/>
</dbReference>
<evidence type="ECO:0000313" key="2">
    <source>
        <dbReference type="Proteomes" id="UP000030421"/>
    </source>
</evidence>
<gene>
    <name evidence="1" type="ORF">NM09_06805</name>
</gene>
<dbReference type="Proteomes" id="UP000030421">
    <property type="component" value="Unassembled WGS sequence"/>
</dbReference>